<dbReference type="EMBL" id="JARBJD010000056">
    <property type="protein sequence ID" value="KAK2956414.1"/>
    <property type="molecule type" value="Genomic_DNA"/>
</dbReference>
<keyword evidence="3" id="KW-1185">Reference proteome</keyword>
<sequence>MTAIPWKTLSSMLCEASRTENAASYLNLLPIWESFLNKSNCKSAVKQSLLTNIIEFLNFRTFVARKCGICILISIHHFVGDDIDWDETHIIKYLVSNLTDDRLIDLHIYALYLLSCIHRSKNVRKQAHILDKSVFFMTEAISGTPNRIDDLLHMEDKAQIEEIGNRIKTIDQLSIDKIIQFPTSPTISGHTNEDDDMLNLVESGMTSFVVGQPQLSEHLMNDHSSNPLTLLNHGFGGDINTEEDVTPIISAEPEMDQTKEDAENTNTRLITPSLESTYKLVSHTKSTNQSQLLHNSPETASLPPLPANPPEQTAPTESILTKTAFAFEEQFLTHTNKKSEEGDRLFRQEMIRLRKANCQLEQRVFELEEEVKWWKERANKDGKRKPLPKTLHKTPSGSSDAQSK</sequence>
<protein>
    <submittedName>
        <fullName evidence="2">Uncharacterized protein</fullName>
    </submittedName>
</protein>
<feature type="compositionally biased region" description="Polar residues" evidence="1">
    <location>
        <begin position="283"/>
        <end position="299"/>
    </location>
</feature>
<organism evidence="2 3">
    <name type="scientific">Blattamonas nauphoetae</name>
    <dbReference type="NCBI Taxonomy" id="2049346"/>
    <lineage>
        <taxon>Eukaryota</taxon>
        <taxon>Metamonada</taxon>
        <taxon>Preaxostyla</taxon>
        <taxon>Oxymonadida</taxon>
        <taxon>Blattamonas</taxon>
    </lineage>
</organism>
<name>A0ABQ9XY72_9EUKA</name>
<feature type="compositionally biased region" description="Basic residues" evidence="1">
    <location>
        <begin position="382"/>
        <end position="392"/>
    </location>
</feature>
<evidence type="ECO:0000313" key="3">
    <source>
        <dbReference type="Proteomes" id="UP001281761"/>
    </source>
</evidence>
<feature type="region of interest" description="Disordered" evidence="1">
    <location>
        <begin position="376"/>
        <end position="404"/>
    </location>
</feature>
<comment type="caution">
    <text evidence="2">The sequence shown here is derived from an EMBL/GenBank/DDBJ whole genome shotgun (WGS) entry which is preliminary data.</text>
</comment>
<evidence type="ECO:0000313" key="2">
    <source>
        <dbReference type="EMBL" id="KAK2956414.1"/>
    </source>
</evidence>
<reference evidence="2 3" key="1">
    <citation type="journal article" date="2022" name="bioRxiv">
        <title>Genomics of Preaxostyla Flagellates Illuminates Evolutionary Transitions and the Path Towards Mitochondrial Loss.</title>
        <authorList>
            <person name="Novak L.V.F."/>
            <person name="Treitli S.C."/>
            <person name="Pyrih J."/>
            <person name="Halakuc P."/>
            <person name="Pipaliya S.V."/>
            <person name="Vacek V."/>
            <person name="Brzon O."/>
            <person name="Soukal P."/>
            <person name="Eme L."/>
            <person name="Dacks J.B."/>
            <person name="Karnkowska A."/>
            <person name="Elias M."/>
            <person name="Hampl V."/>
        </authorList>
    </citation>
    <scope>NUCLEOTIDE SEQUENCE [LARGE SCALE GENOMIC DNA]</scope>
    <source>
        <strain evidence="2">NAU3</strain>
        <tissue evidence="2">Gut</tissue>
    </source>
</reference>
<gene>
    <name evidence="2" type="ORF">BLNAU_8637</name>
</gene>
<feature type="compositionally biased region" description="Polar residues" evidence="1">
    <location>
        <begin position="393"/>
        <end position="404"/>
    </location>
</feature>
<proteinExistence type="predicted"/>
<accession>A0ABQ9XY72</accession>
<evidence type="ECO:0000256" key="1">
    <source>
        <dbReference type="SAM" id="MobiDB-lite"/>
    </source>
</evidence>
<feature type="region of interest" description="Disordered" evidence="1">
    <location>
        <begin position="283"/>
        <end position="314"/>
    </location>
</feature>
<dbReference type="Proteomes" id="UP001281761">
    <property type="component" value="Unassembled WGS sequence"/>
</dbReference>